<organism evidence="2 3">
    <name type="scientific">Coprinellus micaceus</name>
    <name type="common">Glistening ink-cap mushroom</name>
    <name type="synonym">Coprinus micaceus</name>
    <dbReference type="NCBI Taxonomy" id="71717"/>
    <lineage>
        <taxon>Eukaryota</taxon>
        <taxon>Fungi</taxon>
        <taxon>Dikarya</taxon>
        <taxon>Basidiomycota</taxon>
        <taxon>Agaricomycotina</taxon>
        <taxon>Agaricomycetes</taxon>
        <taxon>Agaricomycetidae</taxon>
        <taxon>Agaricales</taxon>
        <taxon>Agaricineae</taxon>
        <taxon>Psathyrellaceae</taxon>
        <taxon>Coprinellus</taxon>
    </lineage>
</organism>
<keyword evidence="3" id="KW-1185">Reference proteome</keyword>
<evidence type="ECO:0000313" key="2">
    <source>
        <dbReference type="EMBL" id="TEB30918.1"/>
    </source>
</evidence>
<proteinExistence type="predicted"/>
<evidence type="ECO:0000313" key="3">
    <source>
        <dbReference type="Proteomes" id="UP000298030"/>
    </source>
</evidence>
<feature type="region of interest" description="Disordered" evidence="1">
    <location>
        <begin position="475"/>
        <end position="497"/>
    </location>
</feature>
<sequence length="671" mass="74969">MSAKISLNLLFLGRGFRGITTSGYPLVSLTVYAQGPWALCGSAHTIWESCRGCVRGFRACALQIAEGRGRPNHAVIEWWTSVEHGDKENPRVEKDRDISNNTRNKWGVEYRDVWSQVSQPELHILDGAQRTAWWSSKRAHHYHSVWTATQTSDAPLLLLMWIPFQYPGTQRAHKILLWSREQFSATLSSLKGPYGIEVLGAYPRFKHRLLYLRQTFTHFGSLKSPWTALGGWYIFMLPIFESHYAQPCENRDTLALEPCFYEKAGTVRNGVPNPTIFRLEDRPMSMPGVVPKPQRYVKAPAARNCQKPSTSGRPAKPSISSPELPGVIRTPCAVVVEPPRLLEPPGVQNLWAWKEAGGYVGGRSLPTSASRILFFFRVAGLRVLVDHYPPRQHTDISLLRLKEGTLYSRNAGEGCWVPHRKTCLAPALPSLPVMSEDIGLHVDSDRDRVQLSVYLLARSDPGRVALRVLGLGSEGEGRERGNGVPTAIPPRTSETGSMYRYPTETNLVATGRIEWDKVRRSDTNRERSRKDRKGDLDVCQVQVKNANTNLVSPHPEKREVCALACVGRKTGQEARGSIVEAERSDEDLEDTDRAIPDGDAGNMGREGKASREGVGRYGFSSGAKTEINPLPFLPLRSKDYAPLKLKKGGREREVREAEGRQPDVRVVLVAF</sequence>
<protein>
    <submittedName>
        <fullName evidence="2">Uncharacterized protein</fullName>
    </submittedName>
</protein>
<comment type="caution">
    <text evidence="2">The sequence shown here is derived from an EMBL/GenBank/DDBJ whole genome shotgun (WGS) entry which is preliminary data.</text>
</comment>
<name>A0A4Y7TAG0_COPMI</name>
<evidence type="ECO:0000256" key="1">
    <source>
        <dbReference type="SAM" id="MobiDB-lite"/>
    </source>
</evidence>
<feature type="region of interest" description="Disordered" evidence="1">
    <location>
        <begin position="576"/>
        <end position="613"/>
    </location>
</feature>
<dbReference type="EMBL" id="QPFP01000021">
    <property type="protein sequence ID" value="TEB30918.1"/>
    <property type="molecule type" value="Genomic_DNA"/>
</dbReference>
<dbReference type="Proteomes" id="UP000298030">
    <property type="component" value="Unassembled WGS sequence"/>
</dbReference>
<gene>
    <name evidence="2" type="ORF">FA13DRAFT_1853631</name>
</gene>
<dbReference type="AlphaFoldDB" id="A0A4Y7TAG0"/>
<feature type="region of interest" description="Disordered" evidence="1">
    <location>
        <begin position="300"/>
        <end position="324"/>
    </location>
</feature>
<reference evidence="2 3" key="1">
    <citation type="journal article" date="2019" name="Nat. Ecol. Evol.">
        <title>Megaphylogeny resolves global patterns of mushroom evolution.</title>
        <authorList>
            <person name="Varga T."/>
            <person name="Krizsan K."/>
            <person name="Foldi C."/>
            <person name="Dima B."/>
            <person name="Sanchez-Garcia M."/>
            <person name="Sanchez-Ramirez S."/>
            <person name="Szollosi G.J."/>
            <person name="Szarkandi J.G."/>
            <person name="Papp V."/>
            <person name="Albert L."/>
            <person name="Andreopoulos W."/>
            <person name="Angelini C."/>
            <person name="Antonin V."/>
            <person name="Barry K.W."/>
            <person name="Bougher N.L."/>
            <person name="Buchanan P."/>
            <person name="Buyck B."/>
            <person name="Bense V."/>
            <person name="Catcheside P."/>
            <person name="Chovatia M."/>
            <person name="Cooper J."/>
            <person name="Damon W."/>
            <person name="Desjardin D."/>
            <person name="Finy P."/>
            <person name="Geml J."/>
            <person name="Haridas S."/>
            <person name="Hughes K."/>
            <person name="Justo A."/>
            <person name="Karasinski D."/>
            <person name="Kautmanova I."/>
            <person name="Kiss B."/>
            <person name="Kocsube S."/>
            <person name="Kotiranta H."/>
            <person name="LaButti K.M."/>
            <person name="Lechner B.E."/>
            <person name="Liimatainen K."/>
            <person name="Lipzen A."/>
            <person name="Lukacs Z."/>
            <person name="Mihaltcheva S."/>
            <person name="Morgado L.N."/>
            <person name="Niskanen T."/>
            <person name="Noordeloos M.E."/>
            <person name="Ohm R.A."/>
            <person name="Ortiz-Santana B."/>
            <person name="Ovrebo C."/>
            <person name="Racz N."/>
            <person name="Riley R."/>
            <person name="Savchenko A."/>
            <person name="Shiryaev A."/>
            <person name="Soop K."/>
            <person name="Spirin V."/>
            <person name="Szebenyi C."/>
            <person name="Tomsovsky M."/>
            <person name="Tulloss R.E."/>
            <person name="Uehling J."/>
            <person name="Grigoriev I.V."/>
            <person name="Vagvolgyi C."/>
            <person name="Papp T."/>
            <person name="Martin F.M."/>
            <person name="Miettinen O."/>
            <person name="Hibbett D.S."/>
            <person name="Nagy L.G."/>
        </authorList>
    </citation>
    <scope>NUCLEOTIDE SEQUENCE [LARGE SCALE GENOMIC DNA]</scope>
    <source>
        <strain evidence="2 3">FP101781</strain>
    </source>
</reference>
<accession>A0A4Y7TAG0</accession>